<name>A0A6I4TZE4_9SPHN</name>
<dbReference type="Proteomes" id="UP000429229">
    <property type="component" value="Unassembled WGS sequence"/>
</dbReference>
<organism evidence="2 3">
    <name type="scientific">Alteriqipengyuania halimionae</name>
    <dbReference type="NCBI Taxonomy" id="1926630"/>
    <lineage>
        <taxon>Bacteria</taxon>
        <taxon>Pseudomonadati</taxon>
        <taxon>Pseudomonadota</taxon>
        <taxon>Alphaproteobacteria</taxon>
        <taxon>Sphingomonadales</taxon>
        <taxon>Erythrobacteraceae</taxon>
        <taxon>Alteriqipengyuania</taxon>
    </lineage>
</organism>
<dbReference type="SUPFAM" id="SSF53474">
    <property type="entry name" value="alpha/beta-Hydrolases"/>
    <property type="match status" value="1"/>
</dbReference>
<feature type="domain" description="Peptidase S9 prolyl oligopeptidase catalytic" evidence="1">
    <location>
        <begin position="12"/>
        <end position="70"/>
    </location>
</feature>
<dbReference type="Pfam" id="PF00326">
    <property type="entry name" value="Peptidase_S9"/>
    <property type="match status" value="1"/>
</dbReference>
<gene>
    <name evidence="2" type="ORF">GRI68_02660</name>
</gene>
<accession>A0A6I4TZE4</accession>
<dbReference type="Gene3D" id="3.40.50.1820">
    <property type="entry name" value="alpha/beta hydrolase"/>
    <property type="match status" value="1"/>
</dbReference>
<reference evidence="2 3" key="1">
    <citation type="submission" date="2019-12" db="EMBL/GenBank/DDBJ databases">
        <title>Genomic-based taxomic classification of the family Erythrobacteraceae.</title>
        <authorList>
            <person name="Xu L."/>
        </authorList>
    </citation>
    <scope>NUCLEOTIDE SEQUENCE [LARGE SCALE GENOMIC DNA]</scope>
    <source>
        <strain evidence="2 3">LMG 29519</strain>
    </source>
</reference>
<keyword evidence="3" id="KW-1185">Reference proteome</keyword>
<evidence type="ECO:0000313" key="3">
    <source>
        <dbReference type="Proteomes" id="UP000429229"/>
    </source>
</evidence>
<protein>
    <submittedName>
        <fullName evidence="2">Prolyl oligopeptidase family serine peptidase</fullName>
    </submittedName>
</protein>
<dbReference type="GO" id="GO:0006508">
    <property type="term" value="P:proteolysis"/>
    <property type="evidence" value="ECO:0007669"/>
    <property type="project" value="InterPro"/>
</dbReference>
<dbReference type="EMBL" id="WTYR01000001">
    <property type="protein sequence ID" value="MXP09080.1"/>
    <property type="molecule type" value="Genomic_DNA"/>
</dbReference>
<evidence type="ECO:0000259" key="1">
    <source>
        <dbReference type="Pfam" id="PF00326"/>
    </source>
</evidence>
<evidence type="ECO:0000313" key="2">
    <source>
        <dbReference type="EMBL" id="MXP09080.1"/>
    </source>
</evidence>
<dbReference type="GO" id="GO:0008236">
    <property type="term" value="F:serine-type peptidase activity"/>
    <property type="evidence" value="ECO:0007669"/>
    <property type="project" value="InterPro"/>
</dbReference>
<proteinExistence type="predicted"/>
<comment type="caution">
    <text evidence="2">The sequence shown here is derived from an EMBL/GenBank/DDBJ whole genome shotgun (WGS) entry which is preliminary data.</text>
</comment>
<dbReference type="AlphaFoldDB" id="A0A6I4TZE4"/>
<dbReference type="OrthoDB" id="9779853at2"/>
<dbReference type="InterPro" id="IPR029058">
    <property type="entry name" value="AB_hydrolase_fold"/>
</dbReference>
<dbReference type="InterPro" id="IPR001375">
    <property type="entry name" value="Peptidase_S9_cat"/>
</dbReference>
<sequence length="78" mass="8960">MRTLSALYWPQDMDPDARLLLLHGADDERVEVTDSLDLAREWQALGRPFALRVYEGGSHSLIEHRADVRKLIDGWFAP</sequence>